<sequence length="120" mass="13557">MHKFMAQIKNMVALTLFALVLSSCSNASESDDIFGRWVMTEVVYDDGSVNQLEAGNFVDINADTITEVIKDHGSRQYPYTRQDNVLTLTADDEQITWQILSEATHRLEVATPIGKYKLTR</sequence>
<evidence type="ECO:0000313" key="2">
    <source>
        <dbReference type="EMBL" id="KKO43816.1"/>
    </source>
</evidence>
<keyword evidence="1" id="KW-0732">Signal</keyword>
<dbReference type="PROSITE" id="PS51257">
    <property type="entry name" value="PROKAR_LIPOPROTEIN"/>
    <property type="match status" value="1"/>
</dbReference>
<protein>
    <recommendedName>
        <fullName evidence="4">Lipocalin-like domain-containing protein</fullName>
    </recommendedName>
</protein>
<organism evidence="2 3">
    <name type="scientific">Arsukibacterium ikkense</name>
    <dbReference type="NCBI Taxonomy" id="336831"/>
    <lineage>
        <taxon>Bacteria</taxon>
        <taxon>Pseudomonadati</taxon>
        <taxon>Pseudomonadota</taxon>
        <taxon>Gammaproteobacteria</taxon>
        <taxon>Chromatiales</taxon>
        <taxon>Chromatiaceae</taxon>
        <taxon>Arsukibacterium</taxon>
    </lineage>
</organism>
<proteinExistence type="predicted"/>
<evidence type="ECO:0008006" key="4">
    <source>
        <dbReference type="Google" id="ProtNLM"/>
    </source>
</evidence>
<evidence type="ECO:0000313" key="3">
    <source>
        <dbReference type="Proteomes" id="UP000034228"/>
    </source>
</evidence>
<reference evidence="2 3" key="1">
    <citation type="submission" date="2015-03" db="EMBL/GenBank/DDBJ databases">
        <title>Draft genome sequences of two protease-producing strains of Arsukibacterium isolated from two cold and alkaline environments.</title>
        <authorList>
            <person name="Lylloff J.E."/>
            <person name="Skov L.B."/>
            <person name="Jepsen M."/>
            <person name="Hallin P.F."/>
            <person name="Sorensen S.J."/>
            <person name="Stougaard P."/>
            <person name="Glaring M.A."/>
        </authorList>
    </citation>
    <scope>NUCLEOTIDE SEQUENCE [LARGE SCALE GENOMIC DNA]</scope>
    <source>
        <strain evidence="2 3">GCM72</strain>
    </source>
</reference>
<dbReference type="Proteomes" id="UP000034228">
    <property type="component" value="Unassembled WGS sequence"/>
</dbReference>
<dbReference type="AlphaFoldDB" id="A0A0M2UZQ6"/>
<feature type="signal peptide" evidence="1">
    <location>
        <begin position="1"/>
        <end position="27"/>
    </location>
</feature>
<accession>A0A0M2UZQ6</accession>
<name>A0A0M2UZQ6_9GAMM</name>
<gene>
    <name evidence="2" type="ORF">WG68_18775</name>
</gene>
<comment type="caution">
    <text evidence="2">The sequence shown here is derived from an EMBL/GenBank/DDBJ whole genome shotgun (WGS) entry which is preliminary data.</text>
</comment>
<dbReference type="PATRIC" id="fig|336831.14.peg.2201"/>
<dbReference type="EMBL" id="LAHO01000028">
    <property type="protein sequence ID" value="KKO43816.1"/>
    <property type="molecule type" value="Genomic_DNA"/>
</dbReference>
<feature type="chain" id="PRO_5005644119" description="Lipocalin-like domain-containing protein" evidence="1">
    <location>
        <begin position="28"/>
        <end position="120"/>
    </location>
</feature>
<evidence type="ECO:0000256" key="1">
    <source>
        <dbReference type="SAM" id="SignalP"/>
    </source>
</evidence>
<keyword evidence="3" id="KW-1185">Reference proteome</keyword>